<dbReference type="Gene3D" id="1.20.120.520">
    <property type="entry name" value="nmb1532 protein domain like"/>
    <property type="match status" value="1"/>
</dbReference>
<dbReference type="Proteomes" id="UP000441925">
    <property type="component" value="Unassembled WGS sequence"/>
</dbReference>
<feature type="domain" description="Hemerythrin-like" evidence="5">
    <location>
        <begin position="90"/>
        <end position="224"/>
    </location>
</feature>
<keyword evidence="2" id="KW-0963">Cytoplasm</keyword>
<proteinExistence type="predicted"/>
<dbReference type="AlphaFoldDB" id="A0A6N7VD01"/>
<keyword evidence="3" id="KW-0479">Metal-binding</keyword>
<keyword evidence="7" id="KW-1185">Reference proteome</keyword>
<accession>A0A6N7VD01</accession>
<dbReference type="PANTHER" id="PTHR36438:SF1">
    <property type="entry name" value="IRON-SULFUR CLUSTER REPAIR PROTEIN YTFE"/>
    <property type="match status" value="1"/>
</dbReference>
<evidence type="ECO:0000256" key="4">
    <source>
        <dbReference type="ARBA" id="ARBA00023004"/>
    </source>
</evidence>
<comment type="caution">
    <text evidence="6">The sequence shown here is derived from an EMBL/GenBank/DDBJ whole genome shotgun (WGS) entry which is preliminary data.</text>
</comment>
<organism evidence="6 7">
    <name type="scientific">Anaerococcus porci</name>
    <dbReference type="NCBI Taxonomy" id="2652269"/>
    <lineage>
        <taxon>Bacteria</taxon>
        <taxon>Bacillati</taxon>
        <taxon>Bacillota</taxon>
        <taxon>Tissierellia</taxon>
        <taxon>Tissierellales</taxon>
        <taxon>Peptoniphilaceae</taxon>
        <taxon>Anaerococcus</taxon>
    </lineage>
</organism>
<protein>
    <recommendedName>
        <fullName evidence="5">Hemerythrin-like domain-containing protein</fullName>
    </recommendedName>
</protein>
<keyword evidence="4" id="KW-0408">Iron</keyword>
<dbReference type="Pfam" id="PF01814">
    <property type="entry name" value="Hemerythrin"/>
    <property type="match status" value="1"/>
</dbReference>
<dbReference type="EMBL" id="VULQ01000002">
    <property type="protein sequence ID" value="MSS77295.1"/>
    <property type="molecule type" value="Genomic_DNA"/>
</dbReference>
<evidence type="ECO:0000256" key="1">
    <source>
        <dbReference type="ARBA" id="ARBA00004496"/>
    </source>
</evidence>
<dbReference type="GO" id="GO:0005737">
    <property type="term" value="C:cytoplasm"/>
    <property type="evidence" value="ECO:0007669"/>
    <property type="project" value="UniProtKB-SubCell"/>
</dbReference>
<sequence>MNEIKLDDRLNDIVKKLPQSIDYFNKKDIDYCCHGDDSLKIATEKRKLNQDKILSELKEFIKENKSIKNLSIDEFKDKNTKDKISHIESYHHDIEREMLEDIDKLLSKILLVHYKNHGYELKETYTIFLQIKGHLKAHLAKEEKITFPKFENLDCENILSHIYDLEKEHEDMGDLIGNLKKVTKNFTPPKDACNTYKRAFSKLKELTEDIYLHIFKENSILFKEIRRESLI</sequence>
<dbReference type="GO" id="GO:0046872">
    <property type="term" value="F:metal ion binding"/>
    <property type="evidence" value="ECO:0007669"/>
    <property type="project" value="UniProtKB-KW"/>
</dbReference>
<evidence type="ECO:0000313" key="6">
    <source>
        <dbReference type="EMBL" id="MSS77295.1"/>
    </source>
</evidence>
<dbReference type="RefSeq" id="WP_154539293.1">
    <property type="nucleotide sequence ID" value="NZ_VULQ01000002.1"/>
</dbReference>
<gene>
    <name evidence="6" type="ORF">FYJ26_02485</name>
</gene>
<comment type="subcellular location">
    <subcellularLocation>
        <location evidence="1">Cytoplasm</location>
    </subcellularLocation>
</comment>
<evidence type="ECO:0000256" key="2">
    <source>
        <dbReference type="ARBA" id="ARBA00022490"/>
    </source>
</evidence>
<dbReference type="InterPro" id="IPR012312">
    <property type="entry name" value="Hemerythrin-like"/>
</dbReference>
<evidence type="ECO:0000259" key="5">
    <source>
        <dbReference type="Pfam" id="PF01814"/>
    </source>
</evidence>
<dbReference type="InterPro" id="IPR019903">
    <property type="entry name" value="RIC_family"/>
</dbReference>
<evidence type="ECO:0000256" key="3">
    <source>
        <dbReference type="ARBA" id="ARBA00022723"/>
    </source>
</evidence>
<reference evidence="6 7" key="1">
    <citation type="submission" date="2019-08" db="EMBL/GenBank/DDBJ databases">
        <title>In-depth cultivation of the pig gut microbiome towards novel bacterial diversity and tailored functional studies.</title>
        <authorList>
            <person name="Wylensek D."/>
            <person name="Hitch T.C.A."/>
            <person name="Clavel T."/>
        </authorList>
    </citation>
    <scope>NUCLEOTIDE SEQUENCE [LARGE SCALE GENOMIC DNA]</scope>
    <source>
        <strain evidence="6 7">WCA-380-WT-2B</strain>
    </source>
</reference>
<dbReference type="Pfam" id="PF04405">
    <property type="entry name" value="ScdA_N"/>
    <property type="match status" value="1"/>
</dbReference>
<dbReference type="PANTHER" id="PTHR36438">
    <property type="entry name" value="IRON-SULFUR CLUSTER REPAIR PROTEIN YTFE"/>
    <property type="match status" value="1"/>
</dbReference>
<name>A0A6N7VD01_9FIRM</name>
<evidence type="ECO:0000313" key="7">
    <source>
        <dbReference type="Proteomes" id="UP000441925"/>
    </source>
</evidence>